<gene>
    <name evidence="1" type="ORF">EYY89_09060</name>
</gene>
<dbReference type="AlphaFoldDB" id="A0A4Q9EU53"/>
<proteinExistence type="predicted"/>
<dbReference type="RefSeq" id="WP_130959467.1">
    <property type="nucleotide sequence ID" value="NZ_SITD01000046.1"/>
</dbReference>
<comment type="caution">
    <text evidence="1">The sequence shown here is derived from an EMBL/GenBank/DDBJ whole genome shotgun (WGS) entry which is preliminary data.</text>
</comment>
<reference evidence="1 2" key="1">
    <citation type="submission" date="2019-02" db="EMBL/GenBank/DDBJ databases">
        <title>Comparative genomic analysis of the Hafnia genus genomes.</title>
        <authorList>
            <person name="Zhiqiu Y."/>
            <person name="Chao Y."/>
            <person name="Yuhui D."/>
            <person name="Di H."/>
            <person name="Bin L."/>
        </authorList>
    </citation>
    <scope>NUCLEOTIDE SEQUENCE [LARGE SCALE GENOMIC DNA]</scope>
    <source>
        <strain evidence="1 2">PCM_1194</strain>
    </source>
</reference>
<name>A0A4Q9EU53_9GAMM</name>
<evidence type="ECO:0000313" key="2">
    <source>
        <dbReference type="Proteomes" id="UP000293380"/>
    </source>
</evidence>
<dbReference type="EMBL" id="SITD01000046">
    <property type="protein sequence ID" value="TBM28327.1"/>
    <property type="molecule type" value="Genomic_DNA"/>
</dbReference>
<accession>A0A4Q9EU53</accession>
<protein>
    <submittedName>
        <fullName evidence="1">Uncharacterized protein</fullName>
    </submittedName>
</protein>
<evidence type="ECO:0000313" key="1">
    <source>
        <dbReference type="EMBL" id="TBM28327.1"/>
    </source>
</evidence>
<dbReference type="Proteomes" id="UP000293380">
    <property type="component" value="Unassembled WGS sequence"/>
</dbReference>
<sequence length="71" mass="8297">MDRNQTDFAQHDNALVYRASYQALERSKAYSVSDRSIGYSQKLSLKRHQYVELILQDASDTFIQVEINRLT</sequence>
<organism evidence="1 2">
    <name type="scientific">Hafnia paralvei</name>
    <dbReference type="NCBI Taxonomy" id="546367"/>
    <lineage>
        <taxon>Bacteria</taxon>
        <taxon>Pseudomonadati</taxon>
        <taxon>Pseudomonadota</taxon>
        <taxon>Gammaproteobacteria</taxon>
        <taxon>Enterobacterales</taxon>
        <taxon>Hafniaceae</taxon>
        <taxon>Hafnia</taxon>
    </lineage>
</organism>